<dbReference type="EMBL" id="CAIIXF020000010">
    <property type="protein sequence ID" value="CAH1796559.1"/>
    <property type="molecule type" value="Genomic_DNA"/>
</dbReference>
<dbReference type="AlphaFoldDB" id="A0A8J1TWM2"/>
<feature type="non-terminal residue" evidence="2">
    <location>
        <position position="1"/>
    </location>
</feature>
<organism evidence="2 3">
    <name type="scientific">Owenia fusiformis</name>
    <name type="common">Polychaete worm</name>
    <dbReference type="NCBI Taxonomy" id="6347"/>
    <lineage>
        <taxon>Eukaryota</taxon>
        <taxon>Metazoa</taxon>
        <taxon>Spiralia</taxon>
        <taxon>Lophotrochozoa</taxon>
        <taxon>Annelida</taxon>
        <taxon>Polychaeta</taxon>
        <taxon>Sedentaria</taxon>
        <taxon>Canalipalpata</taxon>
        <taxon>Sabellida</taxon>
        <taxon>Oweniida</taxon>
        <taxon>Oweniidae</taxon>
        <taxon>Owenia</taxon>
    </lineage>
</organism>
<dbReference type="Proteomes" id="UP000749559">
    <property type="component" value="Unassembled WGS sequence"/>
</dbReference>
<evidence type="ECO:0000313" key="2">
    <source>
        <dbReference type="EMBL" id="CAH1796559.1"/>
    </source>
</evidence>
<name>A0A8J1TWM2_OWEFU</name>
<evidence type="ECO:0000256" key="1">
    <source>
        <dbReference type="SAM" id="MobiDB-lite"/>
    </source>
</evidence>
<gene>
    <name evidence="2" type="ORF">OFUS_LOCUS20954</name>
</gene>
<keyword evidence="3" id="KW-1185">Reference proteome</keyword>
<comment type="caution">
    <text evidence="2">The sequence shown here is derived from an EMBL/GenBank/DDBJ whole genome shotgun (WGS) entry which is preliminary data.</text>
</comment>
<protein>
    <submittedName>
        <fullName evidence="2">Uncharacterized protein</fullName>
    </submittedName>
</protein>
<reference evidence="2" key="1">
    <citation type="submission" date="2022-03" db="EMBL/GenBank/DDBJ databases">
        <authorList>
            <person name="Martin C."/>
        </authorList>
    </citation>
    <scope>NUCLEOTIDE SEQUENCE</scope>
</reference>
<proteinExistence type="predicted"/>
<evidence type="ECO:0000313" key="3">
    <source>
        <dbReference type="Proteomes" id="UP000749559"/>
    </source>
</evidence>
<feature type="region of interest" description="Disordered" evidence="1">
    <location>
        <begin position="91"/>
        <end position="179"/>
    </location>
</feature>
<accession>A0A8J1TWM2</accession>
<sequence>TFIAISHQFCSQAAVIMIATTSFPTFIAIISPIQHPAQVIPHAKFHKQLSNFLEHICWMVMVTIKPFKCVSCAFVGVAMVHPNVKIKADAGSSVSVKPDASTRIPVRRTKSGERRPQIGLVTSGTGDTSNYSKITGTSDQNENKPKKQTKRKSKDNDTGSSYQQMQEKEESEQRNAALF</sequence>
<feature type="compositionally biased region" description="Polar residues" evidence="1">
    <location>
        <begin position="120"/>
        <end position="140"/>
    </location>
</feature>